<organism evidence="1">
    <name type="scientific">Myoviridae sp. ct3pM2</name>
    <dbReference type="NCBI Taxonomy" id="2827658"/>
    <lineage>
        <taxon>Viruses</taxon>
        <taxon>Duplodnaviria</taxon>
        <taxon>Heunggongvirae</taxon>
        <taxon>Uroviricota</taxon>
        <taxon>Caudoviricetes</taxon>
    </lineage>
</organism>
<keyword evidence="1" id="KW-0540">Nuclease</keyword>
<dbReference type="GO" id="GO:0004519">
    <property type="term" value="F:endonuclease activity"/>
    <property type="evidence" value="ECO:0007669"/>
    <property type="project" value="UniProtKB-KW"/>
</dbReference>
<dbReference type="EMBL" id="BK032811">
    <property type="protein sequence ID" value="DAF61421.1"/>
    <property type="molecule type" value="Genomic_DNA"/>
</dbReference>
<dbReference type="InterPro" id="IPR044925">
    <property type="entry name" value="His-Me_finger_sf"/>
</dbReference>
<dbReference type="SUPFAM" id="SSF54060">
    <property type="entry name" value="His-Me finger endonucleases"/>
    <property type="match status" value="1"/>
</dbReference>
<name>A0A8S5TDP2_9CAUD</name>
<protein>
    <submittedName>
        <fullName evidence="1">Homing endonuclease</fullName>
    </submittedName>
</protein>
<reference evidence="1" key="1">
    <citation type="journal article" date="2021" name="Proc. Natl. Acad. Sci. U.S.A.">
        <title>A Catalog of Tens of Thousands of Viruses from Human Metagenomes Reveals Hidden Associations with Chronic Diseases.</title>
        <authorList>
            <person name="Tisza M.J."/>
            <person name="Buck C.B."/>
        </authorList>
    </citation>
    <scope>NUCLEOTIDE SEQUENCE</scope>
    <source>
        <strain evidence="1">Ct3pM2</strain>
    </source>
</reference>
<keyword evidence="1" id="KW-0378">Hydrolase</keyword>
<proteinExistence type="predicted"/>
<accession>A0A8S5TDP2</accession>
<keyword evidence="1" id="KW-0255">Endonuclease</keyword>
<sequence length="214" mass="25068">MKTDNVPGFPGYYISKRGRVFSRIKFAYDTGNKGCRRIYTKSSWHEIKPYLKKTGKYQVSLYKPNNRRVYTFRLHKLVAKLYIPNPNNLPFVCHLDDVGTNNHYKNLQWGTPKDNAQMREQNHRLRGIKRVMPKGYMSGKANPMYGSIRIGNASIYSPKDILDWYKAYEEGESLSEIHSRFDVPYKIVSRKIKLINSNKDKYLTYLNQLALSNV</sequence>
<dbReference type="Gene3D" id="3.90.75.20">
    <property type="match status" value="1"/>
</dbReference>
<evidence type="ECO:0000313" key="1">
    <source>
        <dbReference type="EMBL" id="DAF61421.1"/>
    </source>
</evidence>